<evidence type="ECO:0000313" key="4">
    <source>
        <dbReference type="Proteomes" id="UP000447833"/>
    </source>
</evidence>
<protein>
    <submittedName>
        <fullName evidence="3">Methyltransferase domain-containing protein</fullName>
    </submittedName>
</protein>
<comment type="caution">
    <text evidence="3">The sequence shown here is derived from an EMBL/GenBank/DDBJ whole genome shotgun (WGS) entry which is preliminary data.</text>
</comment>
<evidence type="ECO:0000256" key="1">
    <source>
        <dbReference type="ARBA" id="ARBA00022679"/>
    </source>
</evidence>
<feature type="domain" description="Methyltransferase type 11" evidence="2">
    <location>
        <begin position="54"/>
        <end position="152"/>
    </location>
</feature>
<dbReference type="SUPFAM" id="SSF53335">
    <property type="entry name" value="S-adenosyl-L-methionine-dependent methyltransferases"/>
    <property type="match status" value="1"/>
</dbReference>
<sequence>MILLKQLSSIIDHQYQQPKGVLGRYIGEKMIRQHKPETHWTIELLNLQENEEILEIGCGAGYAMKLLSNQPFVHKVMGLDLSKTLLHSSSIRNFMAIRKGRAQVVLGNVHKLPFKDKQFSKVFSIHSVYFWGNLPEAMAEIYRVLKPNGSVSITLCEGKNGESWDTVKNMIENELIPHMKQTEFINVRLLKGPDSRGYHTVAITGER</sequence>
<dbReference type="EMBL" id="WMEY01000002">
    <property type="protein sequence ID" value="MYL63492.1"/>
    <property type="molecule type" value="Genomic_DNA"/>
</dbReference>
<dbReference type="AlphaFoldDB" id="A0A845EY23"/>
<organism evidence="3 4">
    <name type="scientific">Guptibacillus hwajinpoensis</name>
    <dbReference type="NCBI Taxonomy" id="208199"/>
    <lineage>
        <taxon>Bacteria</taxon>
        <taxon>Bacillati</taxon>
        <taxon>Bacillota</taxon>
        <taxon>Bacilli</taxon>
        <taxon>Bacillales</taxon>
        <taxon>Guptibacillaceae</taxon>
        <taxon>Guptibacillus</taxon>
    </lineage>
</organism>
<dbReference type="GO" id="GO:0016126">
    <property type="term" value="P:sterol biosynthetic process"/>
    <property type="evidence" value="ECO:0007669"/>
    <property type="project" value="TreeGrafter"/>
</dbReference>
<keyword evidence="3" id="KW-0489">Methyltransferase</keyword>
<accession>A0A845EY23</accession>
<name>A0A845EY23_9BACL</name>
<dbReference type="CDD" id="cd02440">
    <property type="entry name" value="AdoMet_MTases"/>
    <property type="match status" value="1"/>
</dbReference>
<evidence type="ECO:0000313" key="3">
    <source>
        <dbReference type="EMBL" id="MYL63492.1"/>
    </source>
</evidence>
<dbReference type="Proteomes" id="UP000447833">
    <property type="component" value="Unassembled WGS sequence"/>
</dbReference>
<evidence type="ECO:0000259" key="2">
    <source>
        <dbReference type="Pfam" id="PF08241"/>
    </source>
</evidence>
<proteinExistence type="predicted"/>
<dbReference type="Pfam" id="PF08241">
    <property type="entry name" value="Methyltransf_11"/>
    <property type="match status" value="1"/>
</dbReference>
<dbReference type="GO" id="GO:0003838">
    <property type="term" value="F:sterol 24-C-methyltransferase activity"/>
    <property type="evidence" value="ECO:0007669"/>
    <property type="project" value="TreeGrafter"/>
</dbReference>
<dbReference type="InterPro" id="IPR050447">
    <property type="entry name" value="Erg6_SMT_methyltransf"/>
</dbReference>
<dbReference type="PANTHER" id="PTHR44068">
    <property type="entry name" value="ZGC:194242"/>
    <property type="match status" value="1"/>
</dbReference>
<dbReference type="RefSeq" id="WP_160919084.1">
    <property type="nucleotide sequence ID" value="NZ_WMEY01000002.1"/>
</dbReference>
<gene>
    <name evidence="3" type="ORF">GLW07_09020</name>
</gene>
<dbReference type="PANTHER" id="PTHR44068:SF1">
    <property type="entry name" value="HYPOTHETICAL LOC100005854"/>
    <property type="match status" value="1"/>
</dbReference>
<dbReference type="InterPro" id="IPR029063">
    <property type="entry name" value="SAM-dependent_MTases_sf"/>
</dbReference>
<keyword evidence="1 3" id="KW-0808">Transferase</keyword>
<dbReference type="Gene3D" id="3.40.50.150">
    <property type="entry name" value="Vaccinia Virus protein VP39"/>
    <property type="match status" value="1"/>
</dbReference>
<dbReference type="InterPro" id="IPR013216">
    <property type="entry name" value="Methyltransf_11"/>
</dbReference>
<dbReference type="GO" id="GO:0032259">
    <property type="term" value="P:methylation"/>
    <property type="evidence" value="ECO:0007669"/>
    <property type="project" value="UniProtKB-KW"/>
</dbReference>
<reference evidence="3 4" key="1">
    <citation type="submission" date="2019-11" db="EMBL/GenBank/DDBJ databases">
        <title>Genome sequences of 17 halophilic strains isolated from different environments.</title>
        <authorList>
            <person name="Furrow R.E."/>
        </authorList>
    </citation>
    <scope>NUCLEOTIDE SEQUENCE [LARGE SCALE GENOMIC DNA]</scope>
    <source>
        <strain evidence="3 4">22506_14_FS</strain>
    </source>
</reference>